<organism evidence="2 3">
    <name type="scientific">Autumnicola musiva</name>
    <dbReference type="NCBI Taxonomy" id="3075589"/>
    <lineage>
        <taxon>Bacteria</taxon>
        <taxon>Pseudomonadati</taxon>
        <taxon>Bacteroidota</taxon>
        <taxon>Flavobacteriia</taxon>
        <taxon>Flavobacteriales</taxon>
        <taxon>Flavobacteriaceae</taxon>
        <taxon>Autumnicola</taxon>
    </lineage>
</organism>
<evidence type="ECO:0000313" key="3">
    <source>
        <dbReference type="Proteomes" id="UP001262582"/>
    </source>
</evidence>
<feature type="domain" description="3-keto-alpha-glucoside-1,2-lyase/3-keto-2-hydroxy-glucal hydratase" evidence="1">
    <location>
        <begin position="44"/>
        <end position="248"/>
    </location>
</feature>
<proteinExistence type="predicted"/>
<protein>
    <submittedName>
        <fullName evidence="2">DUF1080 domain-containing protein</fullName>
    </submittedName>
</protein>
<evidence type="ECO:0000313" key="2">
    <source>
        <dbReference type="EMBL" id="MDT0676250.1"/>
    </source>
</evidence>
<dbReference type="Gene3D" id="2.60.120.560">
    <property type="entry name" value="Exo-inulinase, domain 1"/>
    <property type="match status" value="1"/>
</dbReference>
<dbReference type="Proteomes" id="UP001262582">
    <property type="component" value="Unassembled WGS sequence"/>
</dbReference>
<reference evidence="2 3" key="1">
    <citation type="submission" date="2023-09" db="EMBL/GenBank/DDBJ databases">
        <authorList>
            <person name="Rey-Velasco X."/>
        </authorList>
    </citation>
    <scope>NUCLEOTIDE SEQUENCE [LARGE SCALE GENOMIC DNA]</scope>
    <source>
        <strain evidence="2 3">F117</strain>
    </source>
</reference>
<sequence length="251" mass="28436">MNKLNAGLIALVIFAAGCKNNSETENQLEEPINEEQAMNTDQNEWEDLTAGENLDQWKAYNSDSVSDQWKKEGNTIVFTPAEGEREGSENLISRKQYKNFELNFEWKISQGGNSGVMWGVQEMEKYHEPYYTGPEIQVLDNQRHPDAKNGAIRQSGALYDMVPASEDVTKPAGEWNKQTIMINHETNKGSVTLNGTKVAEFPVKGEKWKEMVGKSKFAEWEDFGKSDTGHIALQDHGNQVSYRNIKIKELE</sequence>
<accession>A0ABU3D4G6</accession>
<dbReference type="EMBL" id="JAVRHK010000003">
    <property type="protein sequence ID" value="MDT0676250.1"/>
    <property type="molecule type" value="Genomic_DNA"/>
</dbReference>
<evidence type="ECO:0000259" key="1">
    <source>
        <dbReference type="Pfam" id="PF06439"/>
    </source>
</evidence>
<name>A0ABU3D4G6_9FLAO</name>
<dbReference type="InterPro" id="IPR010496">
    <property type="entry name" value="AL/BT2_dom"/>
</dbReference>
<gene>
    <name evidence="2" type="ORF">RM539_06600</name>
</gene>
<dbReference type="PROSITE" id="PS51257">
    <property type="entry name" value="PROKAR_LIPOPROTEIN"/>
    <property type="match status" value="1"/>
</dbReference>
<dbReference type="RefSeq" id="WP_311502586.1">
    <property type="nucleotide sequence ID" value="NZ_JAVRHK010000003.1"/>
</dbReference>
<comment type="caution">
    <text evidence="2">The sequence shown here is derived from an EMBL/GenBank/DDBJ whole genome shotgun (WGS) entry which is preliminary data.</text>
</comment>
<dbReference type="Pfam" id="PF06439">
    <property type="entry name" value="3keto-disac_hyd"/>
    <property type="match status" value="1"/>
</dbReference>
<keyword evidence="3" id="KW-1185">Reference proteome</keyword>